<feature type="compositionally biased region" description="Basic and acidic residues" evidence="1">
    <location>
        <begin position="419"/>
        <end position="436"/>
    </location>
</feature>
<name>A0A316YU83_9BASI</name>
<dbReference type="Pfam" id="PF12622">
    <property type="entry name" value="NpwBP"/>
    <property type="match status" value="1"/>
</dbReference>
<sequence>MAKGKSSNPMDAARKAARKRELKRNKEERAKVREVATVKKDTRSLEADIRRLESKDGGALSQVEREELGQLKAEVRRIREAKEAYVKEHPEHRKFVFAREMEEEEESKRKQKEGKEAEERNRDAKRPWEGRDPRWSQDYDPVFNPLGAPPPGMPYREKTKEQFEAEYGVEDESAEEDDSDSDDDDDDDGDDIVMPDGPPPLPQEEDEGDSDADSDGIVMPEGPPPGAPPSGPKAMTAQPPLPPGPPPPPQGPALAYGRPFRPTYQPHHHPRPPPPPGFGNNVPYGAPQGMPYIGGPPPPGFGGLPPRPPPRPYAASARPPVAPPGPPPQRPPATISVAPKLRDLKKEATAFVPPALRRKQAAERARAKAGGLSRIDAAPSSGADDDGTGEGDSSSSTPAKVGLMDALRPHLSAGAAGGGRKEESGGPVDKSQDDYQKFLGDINDLL</sequence>
<feature type="region of interest" description="Disordered" evidence="1">
    <location>
        <begin position="89"/>
        <end position="446"/>
    </location>
</feature>
<feature type="domain" description="Wbp11/ELF5/Saf1 N-terminal" evidence="2">
    <location>
        <begin position="4"/>
        <end position="79"/>
    </location>
</feature>
<feature type="compositionally biased region" description="Pro residues" evidence="1">
    <location>
        <begin position="239"/>
        <end position="251"/>
    </location>
</feature>
<feature type="compositionally biased region" description="Acidic residues" evidence="1">
    <location>
        <begin position="203"/>
        <end position="214"/>
    </location>
</feature>
<feature type="compositionally biased region" description="Acidic residues" evidence="1">
    <location>
        <begin position="167"/>
        <end position="193"/>
    </location>
</feature>
<feature type="compositionally biased region" description="Pro residues" evidence="1">
    <location>
        <begin position="294"/>
        <end position="312"/>
    </location>
</feature>
<dbReference type="RefSeq" id="XP_025378473.1">
    <property type="nucleotide sequence ID" value="XM_025523901.1"/>
</dbReference>
<feature type="compositionally biased region" description="Pro residues" evidence="1">
    <location>
        <begin position="221"/>
        <end position="231"/>
    </location>
</feature>
<dbReference type="GO" id="GO:0006396">
    <property type="term" value="P:RNA processing"/>
    <property type="evidence" value="ECO:0007669"/>
    <property type="project" value="InterPro"/>
</dbReference>
<evidence type="ECO:0000313" key="4">
    <source>
        <dbReference type="Proteomes" id="UP000245768"/>
    </source>
</evidence>
<evidence type="ECO:0000256" key="1">
    <source>
        <dbReference type="SAM" id="MobiDB-lite"/>
    </source>
</evidence>
<proteinExistence type="predicted"/>
<evidence type="ECO:0000259" key="2">
    <source>
        <dbReference type="Pfam" id="PF09429"/>
    </source>
</evidence>
<keyword evidence="4" id="KW-1185">Reference proteome</keyword>
<dbReference type="Pfam" id="PF09429">
    <property type="entry name" value="Wbp11"/>
    <property type="match status" value="1"/>
</dbReference>
<gene>
    <name evidence="3" type="ORF">FA10DRAFT_284220</name>
</gene>
<feature type="compositionally biased region" description="Basic and acidic residues" evidence="1">
    <location>
        <begin position="89"/>
        <end position="100"/>
    </location>
</feature>
<dbReference type="InterPro" id="IPR019007">
    <property type="entry name" value="Wbp11/ELF5/Saf1_N"/>
</dbReference>
<protein>
    <recommendedName>
        <fullName evidence="2">Wbp11/ELF5/Saf1 N-terminal domain-containing protein</fullName>
    </recommendedName>
</protein>
<accession>A0A316YU83</accession>
<dbReference type="InParanoid" id="A0A316YU83"/>
<feature type="compositionally biased region" description="Basic and acidic residues" evidence="1">
    <location>
        <begin position="24"/>
        <end position="35"/>
    </location>
</feature>
<dbReference type="OrthoDB" id="205569at2759"/>
<feature type="compositionally biased region" description="Pro residues" evidence="1">
    <location>
        <begin position="320"/>
        <end position="331"/>
    </location>
</feature>
<feature type="region of interest" description="Disordered" evidence="1">
    <location>
        <begin position="1"/>
        <end position="35"/>
    </location>
</feature>
<dbReference type="GeneID" id="37045817"/>
<dbReference type="STRING" id="215250.A0A316YU83"/>
<dbReference type="Proteomes" id="UP000245768">
    <property type="component" value="Unassembled WGS sequence"/>
</dbReference>
<reference evidence="3" key="1">
    <citation type="journal article" date="2018" name="Mol. Biol. Evol.">
        <title>Broad Genomic Sampling Reveals a Smut Pathogenic Ancestry of the Fungal Clade Ustilaginomycotina.</title>
        <authorList>
            <person name="Kijpornyongpan T."/>
            <person name="Mondo S.J."/>
            <person name="Barry K."/>
            <person name="Sandor L."/>
            <person name="Lee J."/>
            <person name="Lipzen A."/>
            <person name="Pangilinan J."/>
            <person name="LaButti K."/>
            <person name="Hainaut M."/>
            <person name="Henrissat B."/>
            <person name="Grigoriev I.V."/>
            <person name="Spatafora J.W."/>
            <person name="Aime M.C."/>
        </authorList>
    </citation>
    <scope>NUCLEOTIDE SEQUENCE [LARGE SCALE GENOMIC DNA]</scope>
    <source>
        <strain evidence="3">MCA 4198</strain>
    </source>
</reference>
<dbReference type="EMBL" id="KZ819635">
    <property type="protein sequence ID" value="PWN91275.1"/>
    <property type="molecule type" value="Genomic_DNA"/>
</dbReference>
<dbReference type="AlphaFoldDB" id="A0A316YU83"/>
<organism evidence="3 4">
    <name type="scientific">Acaromyces ingoldii</name>
    <dbReference type="NCBI Taxonomy" id="215250"/>
    <lineage>
        <taxon>Eukaryota</taxon>
        <taxon>Fungi</taxon>
        <taxon>Dikarya</taxon>
        <taxon>Basidiomycota</taxon>
        <taxon>Ustilaginomycotina</taxon>
        <taxon>Exobasidiomycetes</taxon>
        <taxon>Exobasidiales</taxon>
        <taxon>Cryptobasidiaceae</taxon>
        <taxon>Acaromyces</taxon>
    </lineage>
</organism>
<evidence type="ECO:0000313" key="3">
    <source>
        <dbReference type="EMBL" id="PWN91275.1"/>
    </source>
</evidence>
<feature type="compositionally biased region" description="Basic and acidic residues" evidence="1">
    <location>
        <begin position="113"/>
        <end position="137"/>
    </location>
</feature>